<proteinExistence type="predicted"/>
<protein>
    <recommendedName>
        <fullName evidence="4">Rap1a immunity protein domain-containing protein</fullName>
    </recommendedName>
</protein>
<evidence type="ECO:0000313" key="2">
    <source>
        <dbReference type="EMBL" id="ADU38745.1"/>
    </source>
</evidence>
<feature type="chain" id="PRO_5003210133" description="Rap1a immunity protein domain-containing protein" evidence="1">
    <location>
        <begin position="32"/>
        <end position="147"/>
    </location>
</feature>
<sequence length="147" mass="15484">MKKPGSFLSKGWVLQLAAISALTLLCGAPKADITGAQAQAMAENSAEQVAKLLVGVLGACANTHPDTRTDVIKAMQSLATAGLEEAEASRIIGAVGQCMSNEGAPTKSQCRELATQLPNTSFNLNDERFAPVLMAGLQMLEPCRRRK</sequence>
<keyword evidence="1" id="KW-0732">Signal</keyword>
<dbReference type="KEGG" id="vpe:Varpa_4581"/>
<dbReference type="HOGENOM" id="CLU_1767268_0_0_4"/>
<evidence type="ECO:0000256" key="1">
    <source>
        <dbReference type="SAM" id="SignalP"/>
    </source>
</evidence>
<gene>
    <name evidence="2" type="ordered locus">Varpa_4581</name>
</gene>
<evidence type="ECO:0000313" key="3">
    <source>
        <dbReference type="Proteomes" id="UP000008917"/>
    </source>
</evidence>
<organism evidence="2 3">
    <name type="scientific">Variovorax paradoxus (strain EPS)</name>
    <dbReference type="NCBI Taxonomy" id="595537"/>
    <lineage>
        <taxon>Bacteria</taxon>
        <taxon>Pseudomonadati</taxon>
        <taxon>Pseudomonadota</taxon>
        <taxon>Betaproteobacteria</taxon>
        <taxon>Burkholderiales</taxon>
        <taxon>Comamonadaceae</taxon>
        <taxon>Variovorax</taxon>
    </lineage>
</organism>
<dbReference type="EMBL" id="CP002417">
    <property type="protein sequence ID" value="ADU38745.1"/>
    <property type="molecule type" value="Genomic_DNA"/>
</dbReference>
<feature type="signal peptide" evidence="1">
    <location>
        <begin position="1"/>
        <end position="31"/>
    </location>
</feature>
<evidence type="ECO:0008006" key="4">
    <source>
        <dbReference type="Google" id="ProtNLM"/>
    </source>
</evidence>
<dbReference type="Proteomes" id="UP000008917">
    <property type="component" value="Chromosome"/>
</dbReference>
<reference evidence="2 3" key="2">
    <citation type="journal article" date="2013" name="Genome Announc.">
        <title>Genome of the Root-Associated Plant Growth-Promoting Bacterium Variovorax paradoxus Strain EPS.</title>
        <authorList>
            <person name="Han J.I."/>
            <person name="Spain J.C."/>
            <person name="Leadbetter J.R."/>
            <person name="Ovchinnikova G."/>
            <person name="Goodwin L.A."/>
            <person name="Han C.S."/>
            <person name="Woyke T."/>
            <person name="Davenport K.W."/>
            <person name="Orwin P.M."/>
        </authorList>
    </citation>
    <scope>NUCLEOTIDE SEQUENCE [LARGE SCALE GENOMIC DNA]</scope>
    <source>
        <strain evidence="2 3">EPS</strain>
    </source>
</reference>
<dbReference type="AlphaFoldDB" id="E6UW88"/>
<reference evidence="3" key="1">
    <citation type="submission" date="2010-12" db="EMBL/GenBank/DDBJ databases">
        <title>Complete sequence of Variovorax paradoxus EPS.</title>
        <authorList>
            <consortium name="US DOE Joint Genome Institute"/>
            <person name="Lucas S."/>
            <person name="Copeland A."/>
            <person name="Lapidus A."/>
            <person name="Cheng J.-F."/>
            <person name="Goodwin L."/>
            <person name="Pitluck S."/>
            <person name="Teshima H."/>
            <person name="Detter J.C."/>
            <person name="Han C."/>
            <person name="Tapia R."/>
            <person name="Land M."/>
            <person name="Hauser L."/>
            <person name="Kyrpides N."/>
            <person name="Ivanova N."/>
            <person name="Ovchinnikova G."/>
            <person name="Orwin P."/>
            <person name="Han J.-I.G."/>
            <person name="Woyke T."/>
        </authorList>
    </citation>
    <scope>NUCLEOTIDE SEQUENCE [LARGE SCALE GENOMIC DNA]</scope>
    <source>
        <strain evidence="3">EPS</strain>
    </source>
</reference>
<accession>E6UW88</accession>
<name>E6UW88_VARPE</name>